<dbReference type="PATRIC" id="fig|1121353.3.peg.2275"/>
<dbReference type="OrthoDB" id="9791139at2"/>
<comment type="catalytic activity">
    <reaction evidence="3">
        <text>alpha-D-glucosamine 6-phosphate + H2O = beta-D-fructose 6-phosphate + NH4(+)</text>
        <dbReference type="Rhea" id="RHEA:12172"/>
        <dbReference type="ChEBI" id="CHEBI:15377"/>
        <dbReference type="ChEBI" id="CHEBI:28938"/>
        <dbReference type="ChEBI" id="CHEBI:57634"/>
        <dbReference type="ChEBI" id="CHEBI:75989"/>
        <dbReference type="EC" id="3.5.99.6"/>
    </reaction>
</comment>
<evidence type="ECO:0000256" key="3">
    <source>
        <dbReference type="HAMAP-Rule" id="MF_01241"/>
    </source>
</evidence>
<keyword evidence="1 3" id="KW-0378">Hydrolase</keyword>
<accession>M1UN44</accession>
<dbReference type="InterPro" id="IPR004547">
    <property type="entry name" value="Glucosamine6P_isomerase"/>
</dbReference>
<feature type="active site" description="Proton acceptor; for enolization step" evidence="3">
    <location>
        <position position="65"/>
    </location>
</feature>
<dbReference type="RefSeq" id="WP_015652080.1">
    <property type="nucleotide sequence ID" value="NC_020506.1"/>
</dbReference>
<dbReference type="CDD" id="cd01399">
    <property type="entry name" value="GlcN6P_deaminase"/>
    <property type="match status" value="1"/>
</dbReference>
<dbReference type="UniPathway" id="UPA00629">
    <property type="reaction ID" value="UER00684"/>
</dbReference>
<feature type="active site" description="For ring-opening step" evidence="3">
    <location>
        <position position="140"/>
    </location>
</feature>
<name>M1UN44_9CORY</name>
<dbReference type="STRING" id="1121353.H924_11130"/>
<dbReference type="InterPro" id="IPR006148">
    <property type="entry name" value="Glc/Gal-6P_isomerase"/>
</dbReference>
<dbReference type="InterPro" id="IPR018321">
    <property type="entry name" value="Glucosamine6P_isomerase_CS"/>
</dbReference>
<dbReference type="GO" id="GO:0006046">
    <property type="term" value="P:N-acetylglucosamine catabolic process"/>
    <property type="evidence" value="ECO:0007669"/>
    <property type="project" value="UniProtKB-UniRule"/>
</dbReference>
<dbReference type="HOGENOM" id="CLU_049611_1_1_11"/>
<dbReference type="PANTHER" id="PTHR11280:SF5">
    <property type="entry name" value="GLUCOSAMINE-6-PHOSPHATE ISOMERASE"/>
    <property type="match status" value="1"/>
</dbReference>
<feature type="domain" description="Glucosamine/galactosamine-6-phosphate isomerase" evidence="4">
    <location>
        <begin position="25"/>
        <end position="222"/>
    </location>
</feature>
<dbReference type="Pfam" id="PF01182">
    <property type="entry name" value="Glucosamine_iso"/>
    <property type="match status" value="1"/>
</dbReference>
<dbReference type="GO" id="GO:0042802">
    <property type="term" value="F:identical protein binding"/>
    <property type="evidence" value="ECO:0007669"/>
    <property type="project" value="TreeGrafter"/>
</dbReference>
<dbReference type="SUPFAM" id="SSF100950">
    <property type="entry name" value="NagB/RpiA/CoA transferase-like"/>
    <property type="match status" value="1"/>
</dbReference>
<dbReference type="GO" id="GO:0004342">
    <property type="term" value="F:glucosamine-6-phosphate deaminase activity"/>
    <property type="evidence" value="ECO:0007669"/>
    <property type="project" value="UniProtKB-UniRule"/>
</dbReference>
<comment type="pathway">
    <text evidence="3">Amino-sugar metabolism; N-acetylneuraminate degradation; D-fructose 6-phosphate from N-acetylneuraminate: step 5/5.</text>
</comment>
<evidence type="ECO:0000313" key="6">
    <source>
        <dbReference type="Proteomes" id="UP000011760"/>
    </source>
</evidence>
<dbReference type="Gene3D" id="3.40.50.1360">
    <property type="match status" value="1"/>
</dbReference>
<keyword evidence="6" id="KW-1185">Reference proteome</keyword>
<dbReference type="InterPro" id="IPR037171">
    <property type="entry name" value="NagB/RpiA_transferase-like"/>
</dbReference>
<feature type="active site" description="Proton acceptor; for ring-opening step" evidence="3">
    <location>
        <position position="135"/>
    </location>
</feature>
<protein>
    <recommendedName>
        <fullName evidence="3">Glucosamine-6-phosphate deaminase</fullName>
        <ecNumber evidence="3">3.5.99.6</ecNumber>
    </recommendedName>
    <alternativeName>
        <fullName evidence="3">GlcN6P deaminase</fullName>
        <shortName evidence="3">GNPDA</shortName>
    </alternativeName>
    <alternativeName>
        <fullName evidence="3">Glucosamine-6-phosphate isomerase</fullName>
    </alternativeName>
</protein>
<dbReference type="PANTHER" id="PTHR11280">
    <property type="entry name" value="GLUCOSAMINE-6-PHOSPHATE ISOMERASE"/>
    <property type="match status" value="1"/>
</dbReference>
<dbReference type="AlphaFoldDB" id="M1UN44"/>
<proteinExistence type="inferred from homology"/>
<keyword evidence="2 3" id="KW-0119">Carbohydrate metabolism</keyword>
<evidence type="ECO:0000256" key="1">
    <source>
        <dbReference type="ARBA" id="ARBA00022801"/>
    </source>
</evidence>
<dbReference type="GO" id="GO:0005737">
    <property type="term" value="C:cytoplasm"/>
    <property type="evidence" value="ECO:0007669"/>
    <property type="project" value="TreeGrafter"/>
</dbReference>
<dbReference type="NCBIfam" id="TIGR00502">
    <property type="entry name" value="nagB"/>
    <property type="match status" value="1"/>
</dbReference>
<dbReference type="Proteomes" id="UP000011760">
    <property type="component" value="Chromosome"/>
</dbReference>
<dbReference type="eggNOG" id="COG0363">
    <property type="taxonomic scope" value="Bacteria"/>
</dbReference>
<comment type="function">
    <text evidence="3">Catalyzes the reversible isomerization-deamination of glucosamine 6-phosphate (GlcN6P) to form fructose 6-phosphate (Fru6P) and ammonium ion.</text>
</comment>
<dbReference type="GO" id="GO:0019262">
    <property type="term" value="P:N-acetylneuraminate catabolic process"/>
    <property type="evidence" value="ECO:0007669"/>
    <property type="project" value="UniProtKB-UniRule"/>
</dbReference>
<gene>
    <name evidence="3" type="primary">nagB</name>
    <name evidence="5" type="ORF">H924_11130</name>
</gene>
<comment type="similarity">
    <text evidence="3">Belongs to the glucosamine/galactosamine-6-phosphate isomerase family. NagB subfamily.</text>
</comment>
<dbReference type="GO" id="GO:0005975">
    <property type="term" value="P:carbohydrate metabolic process"/>
    <property type="evidence" value="ECO:0007669"/>
    <property type="project" value="InterPro"/>
</dbReference>
<dbReference type="KEGG" id="ccn:H924_11130"/>
<keyword evidence="5" id="KW-0413">Isomerase</keyword>
<feature type="active site" description="For ring-opening step" evidence="3">
    <location>
        <position position="133"/>
    </location>
</feature>
<dbReference type="HAMAP" id="MF_01241">
    <property type="entry name" value="GlcN6P_deamin"/>
    <property type="match status" value="1"/>
</dbReference>
<evidence type="ECO:0000313" key="5">
    <source>
        <dbReference type="EMBL" id="AGG67654.1"/>
    </source>
</evidence>
<dbReference type="PROSITE" id="PS01161">
    <property type="entry name" value="GLC_GALNAC_ISOMERASE"/>
    <property type="match status" value="1"/>
</dbReference>
<evidence type="ECO:0000256" key="2">
    <source>
        <dbReference type="ARBA" id="ARBA00023277"/>
    </source>
</evidence>
<sequence>MRILIRKNNEAVGQSAAQLMSPFINRGATLGLATGSTPLSTYAELIRLNQDAEISFQQCQAFLLDEYVGISRTDPNSYYQTIRDTLTSHIDIADDRVFSPAGDHGDSFAAAQAYENQVSGAGVDIQILGIGANGHIGFNEPSSSLSGLTKVQALHPKTVADNARFFASENEVPTHAITQGLGTISRAKNILLLAVGESKAQAIAQAVEGPVSASCPASILQMHPAVTVIIDEAAASRLDNVEYYRHVEQANLNE</sequence>
<organism evidence="5 6">
    <name type="scientific">Corynebacterium callunae DSM 20147</name>
    <dbReference type="NCBI Taxonomy" id="1121353"/>
    <lineage>
        <taxon>Bacteria</taxon>
        <taxon>Bacillati</taxon>
        <taxon>Actinomycetota</taxon>
        <taxon>Actinomycetes</taxon>
        <taxon>Mycobacteriales</taxon>
        <taxon>Corynebacteriaceae</taxon>
        <taxon>Corynebacterium</taxon>
    </lineage>
</organism>
<comment type="caution">
    <text evidence="3">Lacks conserved residue(s) required for the propagation of feature annotation.</text>
</comment>
<dbReference type="GO" id="GO:0016853">
    <property type="term" value="F:isomerase activity"/>
    <property type="evidence" value="ECO:0007669"/>
    <property type="project" value="UniProtKB-KW"/>
</dbReference>
<dbReference type="EC" id="3.5.99.6" evidence="3"/>
<dbReference type="EMBL" id="CP004354">
    <property type="protein sequence ID" value="AGG67654.1"/>
    <property type="molecule type" value="Genomic_DNA"/>
</dbReference>
<dbReference type="GO" id="GO:0006043">
    <property type="term" value="P:glucosamine catabolic process"/>
    <property type="evidence" value="ECO:0007669"/>
    <property type="project" value="TreeGrafter"/>
</dbReference>
<reference evidence="5 6" key="1">
    <citation type="submission" date="2013-02" db="EMBL/GenBank/DDBJ databases">
        <title>The complete genome sequence of Corynebacterium callunae DSM 20147.</title>
        <authorList>
            <person name="Ruckert C."/>
            <person name="Albersmeier A."/>
            <person name="Kalinowski J."/>
        </authorList>
    </citation>
    <scope>NUCLEOTIDE SEQUENCE [LARGE SCALE GENOMIC DNA]</scope>
    <source>
        <strain evidence="5 6">DSM 20147</strain>
    </source>
</reference>
<evidence type="ECO:0000259" key="4">
    <source>
        <dbReference type="Pfam" id="PF01182"/>
    </source>
</evidence>